<dbReference type="FunFam" id="3.40.50.300:FF:001002">
    <property type="entry name" value="Disease resistance protein (TIR-NBS-LRR class)"/>
    <property type="match status" value="1"/>
</dbReference>
<dbReference type="FunFam" id="3.40.50.10140:FF:000007">
    <property type="entry name" value="Disease resistance protein (TIR-NBS-LRR class)"/>
    <property type="match status" value="1"/>
</dbReference>
<name>A0A6D2KXP9_9BRAS</name>
<dbReference type="InterPro" id="IPR002182">
    <property type="entry name" value="NB-ARC"/>
</dbReference>
<dbReference type="AlphaFoldDB" id="A0A6D2KXP9"/>
<dbReference type="SUPFAM" id="SSF52200">
    <property type="entry name" value="Toll/Interleukin receptor TIR domain"/>
    <property type="match status" value="1"/>
</dbReference>
<dbReference type="PANTHER" id="PTHR11017:SF225">
    <property type="entry name" value="ADP-RIBOSYL CYCLASE_CYCLIC ADP-RIBOSE HYDROLASE-RELATED"/>
    <property type="match status" value="1"/>
</dbReference>
<dbReference type="OrthoDB" id="686237at2759"/>
<dbReference type="GO" id="GO:0006952">
    <property type="term" value="P:defense response"/>
    <property type="evidence" value="ECO:0007669"/>
    <property type="project" value="UniProtKB-KW"/>
</dbReference>
<evidence type="ECO:0000313" key="7">
    <source>
        <dbReference type="EMBL" id="CAA7053864.1"/>
    </source>
</evidence>
<dbReference type="InterPro" id="IPR032675">
    <property type="entry name" value="LRR_dom_sf"/>
</dbReference>
<evidence type="ECO:0000259" key="6">
    <source>
        <dbReference type="PROSITE" id="PS50104"/>
    </source>
</evidence>
<dbReference type="PRINTS" id="PR00364">
    <property type="entry name" value="DISEASERSIST"/>
</dbReference>
<feature type="domain" description="TIR" evidence="6">
    <location>
        <begin position="9"/>
        <end position="171"/>
    </location>
</feature>
<dbReference type="InterPro" id="IPR011713">
    <property type="entry name" value="Leu-rich_rpt_3"/>
</dbReference>
<dbReference type="SMART" id="SM00382">
    <property type="entry name" value="AAA"/>
    <property type="match status" value="1"/>
</dbReference>
<sequence length="969" mass="110345">MASATPRTWRYIVFTNFHGPDVGKALFTQLRKQFSYNGVSLLIDDQRIERGQTIIKPEISRATSRISIVVLSKNYASSSLTLDELVEIFICKKDMGHIVMTIFYGVDPRDVREQTGEFGKVFKKTCAGKTEELRRTWSHALNDVGNIPGEHFFHWDNEMIEKIARDVSNTLNATVSLDLEDMVGIEAHLQRMQSLLEFKNESEAMIVGIYGPAGIGKTTIARALHGRFSSSFPLSYFMDNLSGRYSSDLDDYGVKLRLQEKLLSNVLNEDGIRIDDLGAIHRGLYDKKVLIILDDVDDLQQLEALAKEAKWFGPGSRIIVTTEDQDLLEKHGINNTYQVEFPNDEEARQIFCRYAFNQSSALEGFDKLVERVREFCSDLPMSLRVMGASLRRKKEEDWEHILHRLETSLDPNMKGVLSVGYDSLHKDDQFLFLLIAFFFNYQDEKHVINMLSESHVDVGFGLKALADKSLIQITKGKIVMHKLLQQVGREAVQRQDHEKRQVLIHGNEIRDVLLTDSGSTSVRDIYFDTSTISKDVYVSAGAFRKMCNLQSLSIYNTRRGTHANDDRVHVPGDMDLPPRLRLLRWEAYPGNCLPHTFMPEHLIRLVLRNSKLKKLWEGTQPLRNLKKMDLSWSMSLKELPDLSKATSLERLKLSGCKSLIELPSSIGNLPKLEELKTDLCDDLQLVPTLFNMTSLAKVDMLGCRKLRKIPDFPRNIQELVIPDTMLEESPESVSHWSRLWSLTIHGSVNPYPILTIPWLKGSGADIEKLPDWIKDLPGLTWLYVGGCPKLASSPKLPPSLQTLKMENCESLETLKSFPPDSEIEDLHFPNCFRLGPKAREVITHKSLEALLPGRTMPPEFDHRAIGNSLTIRSRFSIFRICLVLSPKPEEKVGSFSLFIQITINGSPAGDVTTTQPLPHIRKENKFLELEEEADITFDFITSSQYIKVTECGVQLFYYFPFFSFSSLEF</sequence>
<dbReference type="InterPro" id="IPR027417">
    <property type="entry name" value="P-loop_NTPase"/>
</dbReference>
<evidence type="ECO:0000313" key="8">
    <source>
        <dbReference type="Proteomes" id="UP000467841"/>
    </source>
</evidence>
<dbReference type="Proteomes" id="UP000467841">
    <property type="component" value="Unassembled WGS sequence"/>
</dbReference>
<dbReference type="Pfam" id="PF01582">
    <property type="entry name" value="TIR"/>
    <property type="match status" value="1"/>
</dbReference>
<keyword evidence="1" id="KW-0433">Leucine-rich repeat</keyword>
<dbReference type="SMART" id="SM00255">
    <property type="entry name" value="TIR"/>
    <property type="match status" value="1"/>
</dbReference>
<keyword evidence="5" id="KW-0520">NAD</keyword>
<dbReference type="Gene3D" id="3.80.10.10">
    <property type="entry name" value="Ribonuclease Inhibitor"/>
    <property type="match status" value="2"/>
</dbReference>
<dbReference type="InterPro" id="IPR058192">
    <property type="entry name" value="WHD_ROQ1-like"/>
</dbReference>
<keyword evidence="8" id="KW-1185">Reference proteome</keyword>
<dbReference type="Gene3D" id="1.10.8.430">
    <property type="entry name" value="Helical domain of apoptotic protease-activating factors"/>
    <property type="match status" value="1"/>
</dbReference>
<dbReference type="PROSITE" id="PS50104">
    <property type="entry name" value="TIR"/>
    <property type="match status" value="1"/>
</dbReference>
<dbReference type="Pfam" id="PF00931">
    <property type="entry name" value="NB-ARC"/>
    <property type="match status" value="1"/>
</dbReference>
<evidence type="ECO:0000256" key="1">
    <source>
        <dbReference type="ARBA" id="ARBA00022614"/>
    </source>
</evidence>
<evidence type="ECO:0000256" key="3">
    <source>
        <dbReference type="ARBA" id="ARBA00022801"/>
    </source>
</evidence>
<dbReference type="InterPro" id="IPR000157">
    <property type="entry name" value="TIR_dom"/>
</dbReference>
<evidence type="ECO:0000256" key="4">
    <source>
        <dbReference type="ARBA" id="ARBA00022821"/>
    </source>
</evidence>
<proteinExistence type="predicted"/>
<dbReference type="SUPFAM" id="SSF52058">
    <property type="entry name" value="L domain-like"/>
    <property type="match status" value="1"/>
</dbReference>
<dbReference type="Pfam" id="PF07725">
    <property type="entry name" value="LRR_3"/>
    <property type="match status" value="1"/>
</dbReference>
<dbReference type="Gene3D" id="3.40.50.10140">
    <property type="entry name" value="Toll/interleukin-1 receptor homology (TIR) domain"/>
    <property type="match status" value="1"/>
</dbReference>
<keyword evidence="3" id="KW-0378">Hydrolase</keyword>
<evidence type="ECO:0000256" key="2">
    <source>
        <dbReference type="ARBA" id="ARBA00022737"/>
    </source>
</evidence>
<reference evidence="7" key="1">
    <citation type="submission" date="2020-01" db="EMBL/GenBank/DDBJ databases">
        <authorList>
            <person name="Mishra B."/>
        </authorList>
    </citation>
    <scope>NUCLEOTIDE SEQUENCE [LARGE SCALE GENOMIC DNA]</scope>
</reference>
<keyword evidence="2" id="KW-0677">Repeat</keyword>
<dbReference type="GO" id="GO:0043531">
    <property type="term" value="F:ADP binding"/>
    <property type="evidence" value="ECO:0007669"/>
    <property type="project" value="InterPro"/>
</dbReference>
<dbReference type="Gene3D" id="3.40.50.300">
    <property type="entry name" value="P-loop containing nucleotide triphosphate hydrolases"/>
    <property type="match status" value="1"/>
</dbReference>
<keyword evidence="4" id="KW-0611">Plant defense</keyword>
<dbReference type="InterPro" id="IPR042197">
    <property type="entry name" value="Apaf_helical"/>
</dbReference>
<gene>
    <name evidence="7" type="ORF">MERR_LOCUS41100</name>
</gene>
<dbReference type="PANTHER" id="PTHR11017">
    <property type="entry name" value="LEUCINE-RICH REPEAT-CONTAINING PROTEIN"/>
    <property type="match status" value="1"/>
</dbReference>
<accession>A0A6D2KXP9</accession>
<dbReference type="EMBL" id="CACVBM020001551">
    <property type="protein sequence ID" value="CAA7053864.1"/>
    <property type="molecule type" value="Genomic_DNA"/>
</dbReference>
<comment type="caution">
    <text evidence="7">The sequence shown here is derived from an EMBL/GenBank/DDBJ whole genome shotgun (WGS) entry which is preliminary data.</text>
</comment>
<dbReference type="SUPFAM" id="SSF52540">
    <property type="entry name" value="P-loop containing nucleoside triphosphate hydrolases"/>
    <property type="match status" value="1"/>
</dbReference>
<dbReference type="FunFam" id="3.80.10.10:FF:000386">
    <property type="entry name" value="Disease resistance protein RPS4"/>
    <property type="match status" value="1"/>
</dbReference>
<evidence type="ECO:0000256" key="5">
    <source>
        <dbReference type="ARBA" id="ARBA00023027"/>
    </source>
</evidence>
<dbReference type="GO" id="GO:0016787">
    <property type="term" value="F:hydrolase activity"/>
    <property type="evidence" value="ECO:0007669"/>
    <property type="project" value="UniProtKB-KW"/>
</dbReference>
<dbReference type="InterPro" id="IPR003593">
    <property type="entry name" value="AAA+_ATPase"/>
</dbReference>
<protein>
    <recommendedName>
        <fullName evidence="6">TIR domain-containing protein</fullName>
    </recommendedName>
</protein>
<dbReference type="InterPro" id="IPR035897">
    <property type="entry name" value="Toll_tir_struct_dom_sf"/>
</dbReference>
<dbReference type="Pfam" id="PF23282">
    <property type="entry name" value="WHD_ROQ1"/>
    <property type="match status" value="1"/>
</dbReference>
<dbReference type="GO" id="GO:0007165">
    <property type="term" value="P:signal transduction"/>
    <property type="evidence" value="ECO:0007669"/>
    <property type="project" value="InterPro"/>
</dbReference>
<organism evidence="7 8">
    <name type="scientific">Microthlaspi erraticum</name>
    <dbReference type="NCBI Taxonomy" id="1685480"/>
    <lineage>
        <taxon>Eukaryota</taxon>
        <taxon>Viridiplantae</taxon>
        <taxon>Streptophyta</taxon>
        <taxon>Embryophyta</taxon>
        <taxon>Tracheophyta</taxon>
        <taxon>Spermatophyta</taxon>
        <taxon>Magnoliopsida</taxon>
        <taxon>eudicotyledons</taxon>
        <taxon>Gunneridae</taxon>
        <taxon>Pentapetalae</taxon>
        <taxon>rosids</taxon>
        <taxon>malvids</taxon>
        <taxon>Brassicales</taxon>
        <taxon>Brassicaceae</taxon>
        <taxon>Coluteocarpeae</taxon>
        <taxon>Microthlaspi</taxon>
    </lineage>
</organism>
<dbReference type="InterPro" id="IPR044974">
    <property type="entry name" value="Disease_R_plants"/>
</dbReference>